<proteinExistence type="inferred from homology"/>
<dbReference type="AlphaFoldDB" id="A0A086A7E9"/>
<gene>
    <name evidence="8" type="ORF">IW20_18240</name>
</gene>
<evidence type="ECO:0000313" key="9">
    <source>
        <dbReference type="Proteomes" id="UP000028712"/>
    </source>
</evidence>
<dbReference type="eggNOG" id="COG3934">
    <property type="taxonomic scope" value="Bacteria"/>
</dbReference>
<keyword evidence="3 5" id="KW-0378">Hydrolase</keyword>
<dbReference type="EMBL" id="JPRM01000030">
    <property type="protein sequence ID" value="KFF12613.1"/>
    <property type="molecule type" value="Genomic_DNA"/>
</dbReference>
<evidence type="ECO:0000256" key="2">
    <source>
        <dbReference type="ARBA" id="ARBA00012706"/>
    </source>
</evidence>
<dbReference type="Pfam" id="PF00150">
    <property type="entry name" value="Cellulase"/>
    <property type="match status" value="1"/>
</dbReference>
<accession>A0A086A7E9</accession>
<evidence type="ECO:0000256" key="6">
    <source>
        <dbReference type="SAM" id="Phobius"/>
    </source>
</evidence>
<keyword evidence="4 5" id="KW-0326">Glycosidase</keyword>
<keyword evidence="6" id="KW-0472">Membrane</keyword>
<evidence type="ECO:0000259" key="7">
    <source>
        <dbReference type="Pfam" id="PF00150"/>
    </source>
</evidence>
<comment type="catalytic activity">
    <reaction evidence="1">
        <text>Random hydrolysis of (1-&gt;4)-beta-D-mannosidic linkages in mannans, galactomannans and glucomannans.</text>
        <dbReference type="EC" id="3.2.1.78"/>
    </reaction>
</comment>
<dbReference type="EC" id="3.2.1.78" evidence="2"/>
<reference evidence="8 9" key="1">
    <citation type="submission" date="2014-07" db="EMBL/GenBank/DDBJ databases">
        <title>Genome of Flavobacterium hydatis DSM 2063.</title>
        <authorList>
            <person name="Pipes S.E."/>
            <person name="Stropko S.J."/>
            <person name="Newman J.D."/>
        </authorList>
    </citation>
    <scope>NUCLEOTIDE SEQUENCE [LARGE SCALE GENOMIC DNA]</scope>
    <source>
        <strain evidence="8 9">DSM 2063</strain>
    </source>
</reference>
<evidence type="ECO:0000256" key="4">
    <source>
        <dbReference type="ARBA" id="ARBA00023295"/>
    </source>
</evidence>
<name>A0A086A7E9_FLAHY</name>
<dbReference type="GO" id="GO:0000272">
    <property type="term" value="P:polysaccharide catabolic process"/>
    <property type="evidence" value="ECO:0007669"/>
    <property type="project" value="InterPro"/>
</dbReference>
<evidence type="ECO:0000256" key="3">
    <source>
        <dbReference type="ARBA" id="ARBA00022801"/>
    </source>
</evidence>
<comment type="caution">
    <text evidence="8">The sequence shown here is derived from an EMBL/GenBank/DDBJ whole genome shotgun (WGS) entry which is preliminary data.</text>
</comment>
<dbReference type="PANTHER" id="PTHR31451">
    <property type="match status" value="1"/>
</dbReference>
<dbReference type="SUPFAM" id="SSF51445">
    <property type="entry name" value="(Trans)glycosidases"/>
    <property type="match status" value="1"/>
</dbReference>
<dbReference type="InterPro" id="IPR001547">
    <property type="entry name" value="Glyco_hydro_5"/>
</dbReference>
<evidence type="ECO:0000256" key="5">
    <source>
        <dbReference type="RuleBase" id="RU361153"/>
    </source>
</evidence>
<comment type="similarity">
    <text evidence="5">Belongs to the glycosyl hydrolase 5 (cellulase A) family.</text>
</comment>
<organism evidence="8 9">
    <name type="scientific">Flavobacterium hydatis</name>
    <name type="common">Cytophaga aquatilis</name>
    <dbReference type="NCBI Taxonomy" id="991"/>
    <lineage>
        <taxon>Bacteria</taxon>
        <taxon>Pseudomonadati</taxon>
        <taxon>Bacteroidota</taxon>
        <taxon>Flavobacteriia</taxon>
        <taxon>Flavobacteriales</taxon>
        <taxon>Flavobacteriaceae</taxon>
        <taxon>Flavobacterium</taxon>
    </lineage>
</organism>
<dbReference type="InterPro" id="IPR017853">
    <property type="entry name" value="GH"/>
</dbReference>
<dbReference type="STRING" id="991.IW20_18240"/>
<dbReference type="GO" id="GO:0004553">
    <property type="term" value="F:hydrolase activity, hydrolyzing O-glycosyl compounds"/>
    <property type="evidence" value="ECO:0007669"/>
    <property type="project" value="InterPro"/>
</dbReference>
<keyword evidence="6" id="KW-1133">Transmembrane helix</keyword>
<evidence type="ECO:0000256" key="1">
    <source>
        <dbReference type="ARBA" id="ARBA00001678"/>
    </source>
</evidence>
<feature type="domain" description="Glycoside hydrolase family 5" evidence="7">
    <location>
        <begin position="245"/>
        <end position="476"/>
    </location>
</feature>
<feature type="transmembrane region" description="Helical" evidence="6">
    <location>
        <begin position="12"/>
        <end position="36"/>
    </location>
</feature>
<protein>
    <recommendedName>
        <fullName evidence="2">mannan endo-1,4-beta-mannosidase</fullName>
        <ecNumber evidence="2">3.2.1.78</ecNumber>
    </recommendedName>
</protein>
<evidence type="ECO:0000313" key="8">
    <source>
        <dbReference type="EMBL" id="KFF12613.1"/>
    </source>
</evidence>
<keyword evidence="6" id="KW-0812">Transmembrane</keyword>
<sequence length="517" mass="60226">MIVINNKNNYRAILIVSFIAINILVLFGMSEILGYLNSGADRSSMLHLEKETLDTYLPKVTWETFKNQGRRMENQTIQKIEKHYLFSYVIKNNALKNNVNDGIDDYFTESSRKQLEQIIAYNKAKKISIQSTIIEHHASLDFYSEDGQQVVITDKNVVEFQNIYQDNKLITSVRDTANYKVLMLLEDGFWRIRHYVRMQKEKSLVAVELNKKIYTVKGNEILKNGAPYIIKGINYYPKNSAWDMFGNKFNKDTIAADFDIITKAKLNTIRIFVPYEEFGKAEVSKEKLDKVKIVLDLAEEKKLAVIVTLFDFYGDYAPESWTLTHRHAEKIVTTFKDCKNIIAWDIKNEPDLDFESRGEQNVKPWLEQMIAAVKKFDANHLVTIGYSNIASAEILKDKVDFVSYHYYEDISLFEDKLAVLEKAAKKPLVMQEFGLSSNRGLWSWFGNSKEKQANYHKKMQSIFKKKQLAFVSWTLYDFPKVPDKVAGKWPWIKNKQKQFGFIDSEGKNKPSFLYINY</sequence>
<dbReference type="InterPro" id="IPR045053">
    <property type="entry name" value="MAN-like"/>
</dbReference>
<dbReference type="Proteomes" id="UP000028712">
    <property type="component" value="Unassembled WGS sequence"/>
</dbReference>
<dbReference type="Gene3D" id="3.20.20.80">
    <property type="entry name" value="Glycosidases"/>
    <property type="match status" value="1"/>
</dbReference>
<dbReference type="OrthoDB" id="9774262at2"/>
<dbReference type="RefSeq" id="WP_089052222.1">
    <property type="nucleotide sequence ID" value="NZ_JBEWQG010000033.1"/>
</dbReference>